<accession>A0A0A9EMR0</accession>
<reference evidence="1" key="1">
    <citation type="submission" date="2014-09" db="EMBL/GenBank/DDBJ databases">
        <authorList>
            <person name="Magalhaes I.L.F."/>
            <person name="Oliveira U."/>
            <person name="Santos F.R."/>
            <person name="Vidigal T.H.D.A."/>
            <person name="Brescovit A.D."/>
            <person name="Santos A.J."/>
        </authorList>
    </citation>
    <scope>NUCLEOTIDE SEQUENCE</scope>
    <source>
        <tissue evidence="1">Shoot tissue taken approximately 20 cm above the soil surface</tissue>
    </source>
</reference>
<name>A0A0A9EMR0_ARUDO</name>
<dbReference type="AlphaFoldDB" id="A0A0A9EMR0"/>
<evidence type="ECO:0000313" key="1">
    <source>
        <dbReference type="EMBL" id="JAE00299.1"/>
    </source>
</evidence>
<reference evidence="1" key="2">
    <citation type="journal article" date="2015" name="Data Brief">
        <title>Shoot transcriptome of the giant reed, Arundo donax.</title>
        <authorList>
            <person name="Barrero R.A."/>
            <person name="Guerrero F.D."/>
            <person name="Moolhuijzen P."/>
            <person name="Goolsby J.A."/>
            <person name="Tidwell J."/>
            <person name="Bellgard S.E."/>
            <person name="Bellgard M.I."/>
        </authorList>
    </citation>
    <scope>NUCLEOTIDE SEQUENCE</scope>
    <source>
        <tissue evidence="1">Shoot tissue taken approximately 20 cm above the soil surface</tissue>
    </source>
</reference>
<sequence>MYIIICFLLICVTCKISIIYMVHTHVVRVFPF</sequence>
<protein>
    <submittedName>
        <fullName evidence="1">Uncharacterized protein</fullName>
    </submittedName>
</protein>
<organism evidence="1">
    <name type="scientific">Arundo donax</name>
    <name type="common">Giant reed</name>
    <name type="synonym">Donax arundinaceus</name>
    <dbReference type="NCBI Taxonomy" id="35708"/>
    <lineage>
        <taxon>Eukaryota</taxon>
        <taxon>Viridiplantae</taxon>
        <taxon>Streptophyta</taxon>
        <taxon>Embryophyta</taxon>
        <taxon>Tracheophyta</taxon>
        <taxon>Spermatophyta</taxon>
        <taxon>Magnoliopsida</taxon>
        <taxon>Liliopsida</taxon>
        <taxon>Poales</taxon>
        <taxon>Poaceae</taxon>
        <taxon>PACMAD clade</taxon>
        <taxon>Arundinoideae</taxon>
        <taxon>Arundineae</taxon>
        <taxon>Arundo</taxon>
    </lineage>
</organism>
<dbReference type="EMBL" id="GBRH01197597">
    <property type="protein sequence ID" value="JAE00299.1"/>
    <property type="molecule type" value="Transcribed_RNA"/>
</dbReference>
<proteinExistence type="predicted"/>